<evidence type="ECO:0000259" key="11">
    <source>
        <dbReference type="PROSITE" id="PS50280"/>
    </source>
</evidence>
<accession>B7G2Y2</accession>
<dbReference type="Proteomes" id="UP000000759">
    <property type="component" value="Chromosome 12"/>
</dbReference>
<proteinExistence type="predicted"/>
<evidence type="ECO:0000313" key="13">
    <source>
        <dbReference type="EMBL" id="EEC47205.1"/>
    </source>
</evidence>
<dbReference type="PROSITE" id="PS50868">
    <property type="entry name" value="POST_SET"/>
    <property type="match status" value="1"/>
</dbReference>
<dbReference type="InterPro" id="IPR044570">
    <property type="entry name" value="Set1-like"/>
</dbReference>
<dbReference type="InParanoid" id="B7G2Y2"/>
<evidence type="ECO:0000256" key="3">
    <source>
        <dbReference type="ARBA" id="ARBA00022603"/>
    </source>
</evidence>
<dbReference type="Gene3D" id="2.170.270.10">
    <property type="entry name" value="SET domain"/>
    <property type="match status" value="1"/>
</dbReference>
<name>B7G2Y2_PHATC</name>
<evidence type="ECO:0000259" key="12">
    <source>
        <dbReference type="PROSITE" id="PS50868"/>
    </source>
</evidence>
<dbReference type="KEGG" id="pti:PHATRDRAFT_21456"/>
<dbReference type="GO" id="GO:0140999">
    <property type="term" value="F:histone H3K4 trimethyltransferase activity"/>
    <property type="evidence" value="ECO:0007669"/>
    <property type="project" value="UniProtKB-EC"/>
</dbReference>
<keyword evidence="6" id="KW-0156">Chromatin regulator</keyword>
<evidence type="ECO:0000256" key="5">
    <source>
        <dbReference type="ARBA" id="ARBA00022691"/>
    </source>
</evidence>
<dbReference type="eggNOG" id="KOG1080">
    <property type="taxonomic scope" value="Eukaryota"/>
</dbReference>
<dbReference type="PROSITE" id="PS50280">
    <property type="entry name" value="SET"/>
    <property type="match status" value="1"/>
</dbReference>
<dbReference type="InterPro" id="IPR046341">
    <property type="entry name" value="SET_dom_sf"/>
</dbReference>
<dbReference type="RefSeq" id="XP_002181282.1">
    <property type="nucleotide sequence ID" value="XM_002181246.1"/>
</dbReference>
<evidence type="ECO:0000256" key="4">
    <source>
        <dbReference type="ARBA" id="ARBA00022679"/>
    </source>
</evidence>
<dbReference type="PaxDb" id="2850-Phatr21456"/>
<evidence type="ECO:0000256" key="2">
    <source>
        <dbReference type="ARBA" id="ARBA00012182"/>
    </source>
</evidence>
<dbReference type="Pfam" id="PF00856">
    <property type="entry name" value="SET"/>
    <property type="match status" value="1"/>
</dbReference>
<feature type="domain" description="SET" evidence="11">
    <location>
        <begin position="1"/>
        <end position="93"/>
    </location>
</feature>
<dbReference type="InterPro" id="IPR003616">
    <property type="entry name" value="Post-SET_dom"/>
</dbReference>
<keyword evidence="4" id="KW-0808">Transferase</keyword>
<evidence type="ECO:0000256" key="10">
    <source>
        <dbReference type="ARBA" id="ARBA00049129"/>
    </source>
</evidence>
<dbReference type="STRING" id="556484.B7G2Y2"/>
<evidence type="ECO:0000256" key="1">
    <source>
        <dbReference type="ARBA" id="ARBA00004123"/>
    </source>
</evidence>
<dbReference type="InterPro" id="IPR001214">
    <property type="entry name" value="SET_dom"/>
</dbReference>
<gene>
    <name evidence="13" type="ORF">PHATRDRAFT_21456</name>
</gene>
<dbReference type="GO" id="GO:0048188">
    <property type="term" value="C:Set1C/COMPASS complex"/>
    <property type="evidence" value="ECO:0007669"/>
    <property type="project" value="TreeGrafter"/>
</dbReference>
<dbReference type="PANTHER" id="PTHR45814">
    <property type="entry name" value="HISTONE-LYSINE N-METHYLTRANSFERASE SETD1"/>
    <property type="match status" value="1"/>
</dbReference>
<dbReference type="GeneID" id="7201992"/>
<reference evidence="13 14" key="1">
    <citation type="journal article" date="2008" name="Nature">
        <title>The Phaeodactylum genome reveals the evolutionary history of diatom genomes.</title>
        <authorList>
            <person name="Bowler C."/>
            <person name="Allen A.E."/>
            <person name="Badger J.H."/>
            <person name="Grimwood J."/>
            <person name="Jabbari K."/>
            <person name="Kuo A."/>
            <person name="Maheswari U."/>
            <person name="Martens C."/>
            <person name="Maumus F."/>
            <person name="Otillar R.P."/>
            <person name="Rayko E."/>
            <person name="Salamov A."/>
            <person name="Vandepoele K."/>
            <person name="Beszteri B."/>
            <person name="Gruber A."/>
            <person name="Heijde M."/>
            <person name="Katinka M."/>
            <person name="Mock T."/>
            <person name="Valentin K."/>
            <person name="Verret F."/>
            <person name="Berges J.A."/>
            <person name="Brownlee C."/>
            <person name="Cadoret J.P."/>
            <person name="Chiovitti A."/>
            <person name="Choi C.J."/>
            <person name="Coesel S."/>
            <person name="De Martino A."/>
            <person name="Detter J.C."/>
            <person name="Durkin C."/>
            <person name="Falciatore A."/>
            <person name="Fournet J."/>
            <person name="Haruta M."/>
            <person name="Huysman M.J."/>
            <person name="Jenkins B.D."/>
            <person name="Jiroutova K."/>
            <person name="Jorgensen R.E."/>
            <person name="Joubert Y."/>
            <person name="Kaplan A."/>
            <person name="Kroger N."/>
            <person name="Kroth P.G."/>
            <person name="La Roche J."/>
            <person name="Lindquist E."/>
            <person name="Lommer M."/>
            <person name="Martin-Jezequel V."/>
            <person name="Lopez P.J."/>
            <person name="Lucas S."/>
            <person name="Mangogna M."/>
            <person name="McGinnis K."/>
            <person name="Medlin L.K."/>
            <person name="Montsant A."/>
            <person name="Oudot-Le Secq M.P."/>
            <person name="Napoli C."/>
            <person name="Obornik M."/>
            <person name="Parker M.S."/>
            <person name="Petit J.L."/>
            <person name="Porcel B.M."/>
            <person name="Poulsen N."/>
            <person name="Robison M."/>
            <person name="Rychlewski L."/>
            <person name="Rynearson T.A."/>
            <person name="Schmutz J."/>
            <person name="Shapiro H."/>
            <person name="Siaut M."/>
            <person name="Stanley M."/>
            <person name="Sussman M.R."/>
            <person name="Taylor A.R."/>
            <person name="Vardi A."/>
            <person name="von Dassow P."/>
            <person name="Vyverman W."/>
            <person name="Willis A."/>
            <person name="Wyrwicz L.S."/>
            <person name="Rokhsar D.S."/>
            <person name="Weissenbach J."/>
            <person name="Armbrust E.V."/>
            <person name="Green B.R."/>
            <person name="Van de Peer Y."/>
            <person name="Grigoriev I.V."/>
        </authorList>
    </citation>
    <scope>NUCLEOTIDE SEQUENCE [LARGE SCALE GENOMIC DNA]</scope>
    <source>
        <strain evidence="13 14">CCAP 1055/1</strain>
    </source>
</reference>
<feature type="domain" description="Post-SET" evidence="12">
    <location>
        <begin position="102"/>
        <end position="118"/>
    </location>
</feature>
<evidence type="ECO:0000313" key="14">
    <source>
        <dbReference type="Proteomes" id="UP000000759"/>
    </source>
</evidence>
<reference evidence="14" key="2">
    <citation type="submission" date="2008-08" db="EMBL/GenBank/DDBJ databases">
        <authorList>
            <consortium name="Diatom Consortium"/>
            <person name="Grigoriev I."/>
            <person name="Grimwood J."/>
            <person name="Kuo A."/>
            <person name="Otillar R.P."/>
            <person name="Salamov A."/>
            <person name="Detter J.C."/>
            <person name="Lindquist E."/>
            <person name="Shapiro H."/>
            <person name="Lucas S."/>
            <person name="Glavina del Rio T."/>
            <person name="Pitluck S."/>
            <person name="Rokhsar D."/>
            <person name="Bowler C."/>
        </authorList>
    </citation>
    <scope>GENOME REANNOTATION</scope>
    <source>
        <strain evidence="14">CCAP 1055/1</strain>
    </source>
</reference>
<evidence type="ECO:0000256" key="6">
    <source>
        <dbReference type="ARBA" id="ARBA00022853"/>
    </source>
</evidence>
<comment type="catalytic activity">
    <reaction evidence="8">
        <text>L-lysyl(4)-[histone H3] + 3 S-adenosyl-L-methionine = N(6),N(6),N(6)-trimethyl-L-lysyl(4)-[histone H3] + 3 S-adenosyl-L-homocysteine + 3 H(+)</text>
        <dbReference type="Rhea" id="RHEA:60260"/>
        <dbReference type="Rhea" id="RHEA-COMP:15537"/>
        <dbReference type="Rhea" id="RHEA-COMP:15547"/>
        <dbReference type="ChEBI" id="CHEBI:15378"/>
        <dbReference type="ChEBI" id="CHEBI:29969"/>
        <dbReference type="ChEBI" id="CHEBI:57856"/>
        <dbReference type="ChEBI" id="CHEBI:59789"/>
        <dbReference type="ChEBI" id="CHEBI:61961"/>
        <dbReference type="EC" id="2.1.1.354"/>
    </reaction>
</comment>
<keyword evidence="3" id="KW-0489">Methyltransferase</keyword>
<evidence type="ECO:0000256" key="9">
    <source>
        <dbReference type="ARBA" id="ARBA00047583"/>
    </source>
</evidence>
<comment type="catalytic activity">
    <reaction evidence="9">
        <text>N(6)-methyl-L-lysyl(4)-[histone H3] + S-adenosyl-L-methionine = N(6),N(6)-dimethyl-L-lysyl(4)-[histone H3] + S-adenosyl-L-homocysteine + H(+)</text>
        <dbReference type="Rhea" id="RHEA:60268"/>
        <dbReference type="Rhea" id="RHEA-COMP:15540"/>
        <dbReference type="Rhea" id="RHEA-COMP:15543"/>
        <dbReference type="ChEBI" id="CHEBI:15378"/>
        <dbReference type="ChEBI" id="CHEBI:57856"/>
        <dbReference type="ChEBI" id="CHEBI:59789"/>
        <dbReference type="ChEBI" id="CHEBI:61929"/>
        <dbReference type="ChEBI" id="CHEBI:61976"/>
    </reaction>
</comment>
<evidence type="ECO:0000256" key="7">
    <source>
        <dbReference type="ARBA" id="ARBA00023242"/>
    </source>
</evidence>
<organism evidence="13 14">
    <name type="scientific">Phaeodactylum tricornutum (strain CCAP 1055/1)</name>
    <dbReference type="NCBI Taxonomy" id="556484"/>
    <lineage>
        <taxon>Eukaryota</taxon>
        <taxon>Sar</taxon>
        <taxon>Stramenopiles</taxon>
        <taxon>Ochrophyta</taxon>
        <taxon>Bacillariophyta</taxon>
        <taxon>Bacillariophyceae</taxon>
        <taxon>Bacillariophycidae</taxon>
        <taxon>Naviculales</taxon>
        <taxon>Phaeodactylaceae</taxon>
        <taxon>Phaeodactylum</taxon>
    </lineage>
</organism>
<dbReference type="EC" id="2.1.1.354" evidence="2"/>
<dbReference type="PANTHER" id="PTHR45814:SF2">
    <property type="entry name" value="HISTONE-LYSINE N-METHYLTRANSFERASE SETD1"/>
    <property type="match status" value="1"/>
</dbReference>
<protein>
    <recommendedName>
        <fullName evidence="2">[histone H3]-lysine(4) N-trimethyltransferase</fullName>
        <ecNumber evidence="2">2.1.1.354</ecNumber>
    </recommendedName>
</protein>
<dbReference type="SUPFAM" id="SSF82199">
    <property type="entry name" value="SET domain"/>
    <property type="match status" value="1"/>
</dbReference>
<comment type="subcellular location">
    <subcellularLocation>
        <location evidence="1">Nucleus</location>
    </subcellularLocation>
</comment>
<dbReference type="GO" id="GO:0032259">
    <property type="term" value="P:methylation"/>
    <property type="evidence" value="ECO:0007669"/>
    <property type="project" value="UniProtKB-KW"/>
</dbReference>
<comment type="catalytic activity">
    <reaction evidence="10">
        <text>N(6),N(6)-dimethyl-L-lysyl(4)-[histone H3] + S-adenosyl-L-methionine = N(6),N(6),N(6)-trimethyl-L-lysyl(4)-[histone H3] + S-adenosyl-L-homocysteine + H(+)</text>
        <dbReference type="Rhea" id="RHEA:60272"/>
        <dbReference type="Rhea" id="RHEA-COMP:15537"/>
        <dbReference type="Rhea" id="RHEA-COMP:15540"/>
        <dbReference type="ChEBI" id="CHEBI:15378"/>
        <dbReference type="ChEBI" id="CHEBI:57856"/>
        <dbReference type="ChEBI" id="CHEBI:59789"/>
        <dbReference type="ChEBI" id="CHEBI:61961"/>
        <dbReference type="ChEBI" id="CHEBI:61976"/>
    </reaction>
</comment>
<dbReference type="SMART" id="SM00317">
    <property type="entry name" value="SET"/>
    <property type="match status" value="1"/>
</dbReference>
<dbReference type="OrthoDB" id="308383at2759"/>
<sequence>MVIEYRGELIGNAVAEKRDKQYDASKIGSDYMFRIDGSGVCDATKQGNVARFVNASCNPNCYTKIITLDGIKRIVIYAKRDILPGEELSYDYKFPLERIEAKRVSCYCGAKDCRGYMNWDRSYVSLSCPADLPDSKEIPER</sequence>
<keyword evidence="5" id="KW-0949">S-adenosyl-L-methionine</keyword>
<dbReference type="SMART" id="SM00508">
    <property type="entry name" value="PostSET"/>
    <property type="match status" value="1"/>
</dbReference>
<keyword evidence="7" id="KW-0539">Nucleus</keyword>
<dbReference type="EMBL" id="CM000614">
    <property type="protein sequence ID" value="EEC47205.1"/>
    <property type="molecule type" value="Genomic_DNA"/>
</dbReference>
<evidence type="ECO:0000256" key="8">
    <source>
        <dbReference type="ARBA" id="ARBA00047571"/>
    </source>
</evidence>
<keyword evidence="14" id="KW-1185">Reference proteome</keyword>
<dbReference type="AlphaFoldDB" id="B7G2Y2"/>